<feature type="domain" description="DUF1468" evidence="2">
    <location>
        <begin position="4"/>
        <end position="53"/>
    </location>
</feature>
<evidence type="ECO:0000256" key="1">
    <source>
        <dbReference type="SAM" id="Phobius"/>
    </source>
</evidence>
<protein>
    <recommendedName>
        <fullName evidence="2">DUF1468 domain-containing protein</fullName>
    </recommendedName>
</protein>
<dbReference type="InterPro" id="IPR009936">
    <property type="entry name" value="DUF1468"/>
</dbReference>
<sequence length="89" mass="8758">MTLVGLAAVAAGLQYHTGTLSHMGPGFFPVAVGALLALVGVLIAMSARGDSPQAAQPAGHGHSHSAPDLRGAVCGGSCVAAAQQRICRV</sequence>
<dbReference type="AlphaFoldDB" id="A0A370NR00"/>
<keyword evidence="1" id="KW-1133">Transmembrane helix</keyword>
<dbReference type="Pfam" id="PF07331">
    <property type="entry name" value="TctB"/>
    <property type="match status" value="1"/>
</dbReference>
<keyword evidence="1" id="KW-0472">Membrane</keyword>
<proteinExistence type="predicted"/>
<reference evidence="4" key="1">
    <citation type="submission" date="2018-06" db="EMBL/GenBank/DDBJ databases">
        <authorList>
            <person name="Feng T."/>
            <person name="Jeon C.O."/>
        </authorList>
    </citation>
    <scope>NUCLEOTIDE SEQUENCE [LARGE SCALE GENOMIC DNA]</scope>
    <source>
        <strain evidence="4">S23</strain>
    </source>
</reference>
<accession>A0A370NR00</accession>
<comment type="caution">
    <text evidence="3">The sequence shown here is derived from an EMBL/GenBank/DDBJ whole genome shotgun (WGS) entry which is preliminary data.</text>
</comment>
<organism evidence="3 4">
    <name type="scientific">Cupriavidus lacunae</name>
    <dbReference type="NCBI Taxonomy" id="2666307"/>
    <lineage>
        <taxon>Bacteria</taxon>
        <taxon>Pseudomonadati</taxon>
        <taxon>Pseudomonadota</taxon>
        <taxon>Betaproteobacteria</taxon>
        <taxon>Burkholderiales</taxon>
        <taxon>Burkholderiaceae</taxon>
        <taxon>Cupriavidus</taxon>
    </lineage>
</organism>
<keyword evidence="4" id="KW-1185">Reference proteome</keyword>
<dbReference type="Proteomes" id="UP000255165">
    <property type="component" value="Unassembled WGS sequence"/>
</dbReference>
<dbReference type="EMBL" id="QKWJ01000032">
    <property type="protein sequence ID" value="RDK08014.1"/>
    <property type="molecule type" value="Genomic_DNA"/>
</dbReference>
<keyword evidence="1" id="KW-0812">Transmembrane</keyword>
<gene>
    <name evidence="3" type="ORF">DN412_22955</name>
</gene>
<feature type="transmembrane region" description="Helical" evidence="1">
    <location>
        <begin position="28"/>
        <end position="47"/>
    </location>
</feature>
<name>A0A370NR00_9BURK</name>
<evidence type="ECO:0000313" key="3">
    <source>
        <dbReference type="EMBL" id="RDK08014.1"/>
    </source>
</evidence>
<evidence type="ECO:0000313" key="4">
    <source>
        <dbReference type="Proteomes" id="UP000255165"/>
    </source>
</evidence>
<evidence type="ECO:0000259" key="2">
    <source>
        <dbReference type="Pfam" id="PF07331"/>
    </source>
</evidence>